<proteinExistence type="predicted"/>
<protein>
    <submittedName>
        <fullName evidence="1">Uncharacterized protein</fullName>
    </submittedName>
</protein>
<accession>A0ACB8XHS7</accession>
<evidence type="ECO:0000313" key="1">
    <source>
        <dbReference type="EMBL" id="KAI3666812.1"/>
    </source>
</evidence>
<gene>
    <name evidence="1" type="ORF">L6452_41849</name>
</gene>
<name>A0ACB8XHS7_ARCLA</name>
<dbReference type="Proteomes" id="UP001055879">
    <property type="component" value="Linkage Group LG17"/>
</dbReference>
<sequence>MKAKLLHVMAKAAAAAWGMVSLFTAIAIAQVVISFWPFMLNFPIPHSNFCVTLLTYFTIKIVSYAIIYPGKKMKGLKIGFMICVWFLFMFGSCFCKFVVVKNSLKVTSPENLKGTYECAIDKSSIPQCGGSLSGVSFILRLYNRKVCKSFADDFSFKTKIGGSLPVFLLADCMWW</sequence>
<dbReference type="EMBL" id="CM042063">
    <property type="protein sequence ID" value="KAI3666812.1"/>
    <property type="molecule type" value="Genomic_DNA"/>
</dbReference>
<reference evidence="2" key="1">
    <citation type="journal article" date="2022" name="Mol. Ecol. Resour.">
        <title>The genomes of chicory, endive, great burdock and yacon provide insights into Asteraceae palaeo-polyploidization history and plant inulin production.</title>
        <authorList>
            <person name="Fan W."/>
            <person name="Wang S."/>
            <person name="Wang H."/>
            <person name="Wang A."/>
            <person name="Jiang F."/>
            <person name="Liu H."/>
            <person name="Zhao H."/>
            <person name="Xu D."/>
            <person name="Zhang Y."/>
        </authorList>
    </citation>
    <scope>NUCLEOTIDE SEQUENCE [LARGE SCALE GENOMIC DNA]</scope>
    <source>
        <strain evidence="2">cv. Niubang</strain>
    </source>
</reference>
<comment type="caution">
    <text evidence="1">The sequence shown here is derived from an EMBL/GenBank/DDBJ whole genome shotgun (WGS) entry which is preliminary data.</text>
</comment>
<organism evidence="1 2">
    <name type="scientific">Arctium lappa</name>
    <name type="common">Greater burdock</name>
    <name type="synonym">Lappa major</name>
    <dbReference type="NCBI Taxonomy" id="4217"/>
    <lineage>
        <taxon>Eukaryota</taxon>
        <taxon>Viridiplantae</taxon>
        <taxon>Streptophyta</taxon>
        <taxon>Embryophyta</taxon>
        <taxon>Tracheophyta</taxon>
        <taxon>Spermatophyta</taxon>
        <taxon>Magnoliopsida</taxon>
        <taxon>eudicotyledons</taxon>
        <taxon>Gunneridae</taxon>
        <taxon>Pentapetalae</taxon>
        <taxon>asterids</taxon>
        <taxon>campanulids</taxon>
        <taxon>Asterales</taxon>
        <taxon>Asteraceae</taxon>
        <taxon>Carduoideae</taxon>
        <taxon>Cardueae</taxon>
        <taxon>Arctiinae</taxon>
        <taxon>Arctium</taxon>
    </lineage>
</organism>
<evidence type="ECO:0000313" key="2">
    <source>
        <dbReference type="Proteomes" id="UP001055879"/>
    </source>
</evidence>
<keyword evidence="2" id="KW-1185">Reference proteome</keyword>
<reference evidence="1 2" key="2">
    <citation type="journal article" date="2022" name="Mol. Ecol. Resour.">
        <title>The genomes of chicory, endive, great burdock and yacon provide insights into Asteraceae paleo-polyploidization history and plant inulin production.</title>
        <authorList>
            <person name="Fan W."/>
            <person name="Wang S."/>
            <person name="Wang H."/>
            <person name="Wang A."/>
            <person name="Jiang F."/>
            <person name="Liu H."/>
            <person name="Zhao H."/>
            <person name="Xu D."/>
            <person name="Zhang Y."/>
        </authorList>
    </citation>
    <scope>NUCLEOTIDE SEQUENCE [LARGE SCALE GENOMIC DNA]</scope>
    <source>
        <strain evidence="2">cv. Niubang</strain>
    </source>
</reference>